<evidence type="ECO:0000259" key="6">
    <source>
        <dbReference type="PROSITE" id="PS51755"/>
    </source>
</evidence>
<proteinExistence type="inferred from homology"/>
<gene>
    <name evidence="7" type="ORF">ACFPET_03325</name>
</gene>
<dbReference type="InterPro" id="IPR016032">
    <property type="entry name" value="Sig_transdc_resp-reg_C-effctor"/>
</dbReference>
<sequence length="643" mass="68964">MRFGVLGPVEVWDGRGTPVDAKGPRHRAVLARLIAARGRMVPVERLVDDLWESPPEGAVGALRTFVAALRKAVEPDRPPRLPARVLVTEGPGYALRTPVESVDSWRFADEVEAASTAPPRRALELLDGALALWRGPAFAGFEDEPWARSERLRLEGLRLTAIERRADALLGVGRPAAAVPDLEAHTVEHPWREEAWRLLALALFRSDRRADALETVRRAREVLAEQLGLDPGDRLARLETDLLRDRDSGDAATRLWEDTASAFDRAAAADARSRLESTVTLLRGLAVTGGPGLMAAQENRLAAVSEAERLGDPELAARVIGGYDVPANWTRPDDPDRAAKVAGAARRTLAALGSRAHEATRARLLATIAMESRGTADPHAREAAREAEAVARRLGDPHLLAFALNGIYMQAFHRTGLASEREAVATELADLAARHDMPSYAVLSRLLRLQARGALGDFAGAAADADEADALGERYDRPLAGVFTAWFRAMRRAATGAPAEAEEAYHEAAKRLEGSGMPGVEEGLLPLALVCLRTWHGVDPGFAAAEMGPYEPWAKPVLLSDAGREAEALNALDRFPDPPAGLLAEALWVLIARAALRVDHKVAMRRAFSALAPAVGEVAAGSGMVTAGPVREVLEGLPGGIQS</sequence>
<comment type="similarity">
    <text evidence="1">Belongs to the AfsR/DnrI/RedD regulatory family.</text>
</comment>
<keyword evidence="8" id="KW-1185">Reference proteome</keyword>
<feature type="DNA-binding region" description="OmpR/PhoB-type" evidence="5">
    <location>
        <begin position="1"/>
        <end position="97"/>
    </location>
</feature>
<protein>
    <submittedName>
        <fullName evidence="7">BTAD domain-containing putative transcriptional regulator</fullName>
    </submittedName>
</protein>
<dbReference type="SUPFAM" id="SSF46894">
    <property type="entry name" value="C-terminal effector domain of the bipartite response regulators"/>
    <property type="match status" value="1"/>
</dbReference>
<organism evidence="7 8">
    <name type="scientific">Salininema proteolyticum</name>
    <dbReference type="NCBI Taxonomy" id="1607685"/>
    <lineage>
        <taxon>Bacteria</taxon>
        <taxon>Bacillati</taxon>
        <taxon>Actinomycetota</taxon>
        <taxon>Actinomycetes</taxon>
        <taxon>Glycomycetales</taxon>
        <taxon>Glycomycetaceae</taxon>
        <taxon>Salininema</taxon>
    </lineage>
</organism>
<comment type="caution">
    <text evidence="7">The sequence shown here is derived from an EMBL/GenBank/DDBJ whole genome shotgun (WGS) entry which is preliminary data.</text>
</comment>
<dbReference type="InterPro" id="IPR011990">
    <property type="entry name" value="TPR-like_helical_dom_sf"/>
</dbReference>
<evidence type="ECO:0000256" key="2">
    <source>
        <dbReference type="ARBA" id="ARBA00023015"/>
    </source>
</evidence>
<dbReference type="InterPro" id="IPR001867">
    <property type="entry name" value="OmpR/PhoB-type_DNA-bd"/>
</dbReference>
<dbReference type="SMART" id="SM01043">
    <property type="entry name" value="BTAD"/>
    <property type="match status" value="1"/>
</dbReference>
<evidence type="ECO:0000256" key="4">
    <source>
        <dbReference type="ARBA" id="ARBA00023163"/>
    </source>
</evidence>
<keyword evidence="3 5" id="KW-0238">DNA-binding</keyword>
<dbReference type="Pfam" id="PF03704">
    <property type="entry name" value="BTAD"/>
    <property type="match status" value="1"/>
</dbReference>
<accession>A0ABV8TUU1</accession>
<dbReference type="InterPro" id="IPR036388">
    <property type="entry name" value="WH-like_DNA-bd_sf"/>
</dbReference>
<dbReference type="Gene3D" id="1.25.40.10">
    <property type="entry name" value="Tetratricopeptide repeat domain"/>
    <property type="match status" value="1"/>
</dbReference>
<dbReference type="PANTHER" id="PTHR35807:SF1">
    <property type="entry name" value="TRANSCRIPTIONAL REGULATOR REDD"/>
    <property type="match status" value="1"/>
</dbReference>
<dbReference type="SMART" id="SM00862">
    <property type="entry name" value="Trans_reg_C"/>
    <property type="match status" value="1"/>
</dbReference>
<evidence type="ECO:0000256" key="1">
    <source>
        <dbReference type="ARBA" id="ARBA00005820"/>
    </source>
</evidence>
<dbReference type="Gene3D" id="1.10.10.10">
    <property type="entry name" value="Winged helix-like DNA-binding domain superfamily/Winged helix DNA-binding domain"/>
    <property type="match status" value="1"/>
</dbReference>
<evidence type="ECO:0000256" key="3">
    <source>
        <dbReference type="ARBA" id="ARBA00023125"/>
    </source>
</evidence>
<dbReference type="InterPro" id="IPR005158">
    <property type="entry name" value="BTAD"/>
</dbReference>
<feature type="domain" description="OmpR/PhoB-type" evidence="6">
    <location>
        <begin position="1"/>
        <end position="97"/>
    </location>
</feature>
<dbReference type="PROSITE" id="PS51755">
    <property type="entry name" value="OMPR_PHOB"/>
    <property type="match status" value="1"/>
</dbReference>
<dbReference type="PANTHER" id="PTHR35807">
    <property type="entry name" value="TRANSCRIPTIONAL REGULATOR REDD-RELATED"/>
    <property type="match status" value="1"/>
</dbReference>
<keyword evidence="4" id="KW-0804">Transcription</keyword>
<dbReference type="RefSeq" id="WP_380617959.1">
    <property type="nucleotide sequence ID" value="NZ_JBHSDK010000003.1"/>
</dbReference>
<evidence type="ECO:0000313" key="8">
    <source>
        <dbReference type="Proteomes" id="UP001595823"/>
    </source>
</evidence>
<reference evidence="8" key="1">
    <citation type="journal article" date="2019" name="Int. J. Syst. Evol. Microbiol.">
        <title>The Global Catalogue of Microorganisms (GCM) 10K type strain sequencing project: providing services to taxonomists for standard genome sequencing and annotation.</title>
        <authorList>
            <consortium name="The Broad Institute Genomics Platform"/>
            <consortium name="The Broad Institute Genome Sequencing Center for Infectious Disease"/>
            <person name="Wu L."/>
            <person name="Ma J."/>
        </authorList>
    </citation>
    <scope>NUCLEOTIDE SEQUENCE [LARGE SCALE GENOMIC DNA]</scope>
    <source>
        <strain evidence="8">IBRC-M 10908</strain>
    </source>
</reference>
<name>A0ABV8TUU1_9ACTN</name>
<keyword evidence="2" id="KW-0805">Transcription regulation</keyword>
<dbReference type="CDD" id="cd15831">
    <property type="entry name" value="BTAD"/>
    <property type="match status" value="1"/>
</dbReference>
<evidence type="ECO:0000256" key="5">
    <source>
        <dbReference type="PROSITE-ProRule" id="PRU01091"/>
    </source>
</evidence>
<evidence type="ECO:0000313" key="7">
    <source>
        <dbReference type="EMBL" id="MFC4334223.1"/>
    </source>
</evidence>
<dbReference type="InterPro" id="IPR051677">
    <property type="entry name" value="AfsR-DnrI-RedD_regulator"/>
</dbReference>
<dbReference type="Proteomes" id="UP001595823">
    <property type="component" value="Unassembled WGS sequence"/>
</dbReference>
<dbReference type="Pfam" id="PF00486">
    <property type="entry name" value="Trans_reg_C"/>
    <property type="match status" value="1"/>
</dbReference>
<dbReference type="EMBL" id="JBHSDK010000003">
    <property type="protein sequence ID" value="MFC4334223.1"/>
    <property type="molecule type" value="Genomic_DNA"/>
</dbReference>
<dbReference type="SUPFAM" id="SSF48452">
    <property type="entry name" value="TPR-like"/>
    <property type="match status" value="1"/>
</dbReference>